<keyword evidence="6 14" id="KW-0560">Oxidoreductase</keyword>
<dbReference type="AlphaFoldDB" id="A0A7W9LKB2"/>
<evidence type="ECO:0000259" key="13">
    <source>
        <dbReference type="PROSITE" id="PS51352"/>
    </source>
</evidence>
<dbReference type="InterPro" id="IPR013766">
    <property type="entry name" value="Thioredoxin_domain"/>
</dbReference>
<dbReference type="RefSeq" id="WP_184820584.1">
    <property type="nucleotide sequence ID" value="NZ_JACHMM010000001.1"/>
</dbReference>
<comment type="caution">
    <text evidence="14">The sequence shown here is derived from an EMBL/GenBank/DDBJ whole genome shotgun (WGS) entry which is preliminary data.</text>
</comment>
<keyword evidence="4 14" id="KW-0575">Peroxidase</keyword>
<comment type="similarity">
    <text evidence="10">Belongs to the peroxiredoxin family. BCP/PrxQ subfamily.</text>
</comment>
<accession>A0A7W9LKB2</accession>
<evidence type="ECO:0000256" key="10">
    <source>
        <dbReference type="ARBA" id="ARBA00038489"/>
    </source>
</evidence>
<sequence>MATRLAAGDVAPDFTLPTADGGSVSLADYRGRHVIVYFYPKAMTSGCTTQACDFRDSLASLAGSGYDVVGISPDPVDALVEFAEKEQLTFPLASDASKGTLEAWGAYGEKVKDGTTVMGVIRSTVVVGPDGLVELAQYDVKADGHVAALRTELGLA</sequence>
<dbReference type="InterPro" id="IPR050924">
    <property type="entry name" value="Peroxiredoxin_BCP/PrxQ"/>
</dbReference>
<evidence type="ECO:0000256" key="12">
    <source>
        <dbReference type="ARBA" id="ARBA00049091"/>
    </source>
</evidence>
<dbReference type="GO" id="GO:0008379">
    <property type="term" value="F:thioredoxin peroxidase activity"/>
    <property type="evidence" value="ECO:0007669"/>
    <property type="project" value="TreeGrafter"/>
</dbReference>
<evidence type="ECO:0000256" key="7">
    <source>
        <dbReference type="ARBA" id="ARBA00023157"/>
    </source>
</evidence>
<dbReference type="Pfam" id="PF00578">
    <property type="entry name" value="AhpC-TSA"/>
    <property type="match status" value="1"/>
</dbReference>
<dbReference type="PROSITE" id="PS51352">
    <property type="entry name" value="THIOREDOXIN_2"/>
    <property type="match status" value="1"/>
</dbReference>
<comment type="subunit">
    <text evidence="2">Monomer.</text>
</comment>
<dbReference type="GO" id="GO:0045454">
    <property type="term" value="P:cell redox homeostasis"/>
    <property type="evidence" value="ECO:0007669"/>
    <property type="project" value="TreeGrafter"/>
</dbReference>
<evidence type="ECO:0000256" key="6">
    <source>
        <dbReference type="ARBA" id="ARBA00023002"/>
    </source>
</evidence>
<dbReference type="EMBL" id="JACHMM010000001">
    <property type="protein sequence ID" value="MBB5786882.1"/>
    <property type="molecule type" value="Genomic_DNA"/>
</dbReference>
<dbReference type="EC" id="1.11.1.24" evidence="3"/>
<dbReference type="PANTHER" id="PTHR42801">
    <property type="entry name" value="THIOREDOXIN-DEPENDENT PEROXIDE REDUCTASE"/>
    <property type="match status" value="1"/>
</dbReference>
<dbReference type="Gene3D" id="3.40.30.10">
    <property type="entry name" value="Glutaredoxin"/>
    <property type="match status" value="1"/>
</dbReference>
<evidence type="ECO:0000256" key="3">
    <source>
        <dbReference type="ARBA" id="ARBA00013017"/>
    </source>
</evidence>
<organism evidence="14 15">
    <name type="scientific">Jiangella mangrovi</name>
    <dbReference type="NCBI Taxonomy" id="1524084"/>
    <lineage>
        <taxon>Bacteria</taxon>
        <taxon>Bacillati</taxon>
        <taxon>Actinomycetota</taxon>
        <taxon>Actinomycetes</taxon>
        <taxon>Jiangellales</taxon>
        <taxon>Jiangellaceae</taxon>
        <taxon>Jiangella</taxon>
    </lineage>
</organism>
<comment type="catalytic activity">
    <reaction evidence="12">
        <text>a hydroperoxide + [thioredoxin]-dithiol = an alcohol + [thioredoxin]-disulfide + H2O</text>
        <dbReference type="Rhea" id="RHEA:62620"/>
        <dbReference type="Rhea" id="RHEA-COMP:10698"/>
        <dbReference type="Rhea" id="RHEA-COMP:10700"/>
        <dbReference type="ChEBI" id="CHEBI:15377"/>
        <dbReference type="ChEBI" id="CHEBI:29950"/>
        <dbReference type="ChEBI" id="CHEBI:30879"/>
        <dbReference type="ChEBI" id="CHEBI:35924"/>
        <dbReference type="ChEBI" id="CHEBI:50058"/>
        <dbReference type="EC" id="1.11.1.24"/>
    </reaction>
</comment>
<dbReference type="PANTHER" id="PTHR42801:SF4">
    <property type="entry name" value="AHPC_TSA FAMILY PROTEIN"/>
    <property type="match status" value="1"/>
</dbReference>
<dbReference type="GO" id="GO:0034599">
    <property type="term" value="P:cellular response to oxidative stress"/>
    <property type="evidence" value="ECO:0007669"/>
    <property type="project" value="TreeGrafter"/>
</dbReference>
<gene>
    <name evidence="14" type="ORF">HD601_001457</name>
</gene>
<dbReference type="InterPro" id="IPR000866">
    <property type="entry name" value="AhpC/TSA"/>
</dbReference>
<evidence type="ECO:0000256" key="4">
    <source>
        <dbReference type="ARBA" id="ARBA00022559"/>
    </source>
</evidence>
<name>A0A7W9LKB2_9ACTN</name>
<dbReference type="FunFam" id="3.40.30.10:FF:000007">
    <property type="entry name" value="Thioredoxin-dependent thiol peroxidase"/>
    <property type="match status" value="1"/>
</dbReference>
<evidence type="ECO:0000313" key="15">
    <source>
        <dbReference type="Proteomes" id="UP000542813"/>
    </source>
</evidence>
<evidence type="ECO:0000256" key="9">
    <source>
        <dbReference type="ARBA" id="ARBA00032824"/>
    </source>
</evidence>
<keyword evidence="7" id="KW-1015">Disulfide bond</keyword>
<comment type="function">
    <text evidence="1">Thiol-specific peroxidase that catalyzes the reduction of hydrogen peroxide and organic hydroperoxides to water and alcohols, respectively. Plays a role in cell protection against oxidative stress by detoxifying peroxides and as sensor of hydrogen peroxide-mediated signaling events.</text>
</comment>
<evidence type="ECO:0000313" key="14">
    <source>
        <dbReference type="EMBL" id="MBB5786882.1"/>
    </source>
</evidence>
<evidence type="ECO:0000256" key="11">
    <source>
        <dbReference type="ARBA" id="ARBA00041373"/>
    </source>
</evidence>
<reference evidence="14 15" key="1">
    <citation type="submission" date="2020-08" db="EMBL/GenBank/DDBJ databases">
        <title>Sequencing the genomes of 1000 actinobacteria strains.</title>
        <authorList>
            <person name="Klenk H.-P."/>
        </authorList>
    </citation>
    <scope>NUCLEOTIDE SEQUENCE [LARGE SCALE GENOMIC DNA]</scope>
    <source>
        <strain evidence="14 15">DSM 102122</strain>
    </source>
</reference>
<dbReference type="InterPro" id="IPR036249">
    <property type="entry name" value="Thioredoxin-like_sf"/>
</dbReference>
<protein>
    <recommendedName>
        <fullName evidence="3">thioredoxin-dependent peroxiredoxin</fullName>
        <ecNumber evidence="3">1.11.1.24</ecNumber>
    </recommendedName>
    <alternativeName>
        <fullName evidence="11">Bacterioferritin comigratory protein</fullName>
    </alternativeName>
    <alternativeName>
        <fullName evidence="9">Thioredoxin peroxidase</fullName>
    </alternativeName>
</protein>
<dbReference type="SUPFAM" id="SSF52833">
    <property type="entry name" value="Thioredoxin-like"/>
    <property type="match status" value="1"/>
</dbReference>
<evidence type="ECO:0000256" key="8">
    <source>
        <dbReference type="ARBA" id="ARBA00023284"/>
    </source>
</evidence>
<dbReference type="CDD" id="cd03017">
    <property type="entry name" value="PRX_BCP"/>
    <property type="match status" value="1"/>
</dbReference>
<keyword evidence="5" id="KW-0049">Antioxidant</keyword>
<evidence type="ECO:0000256" key="1">
    <source>
        <dbReference type="ARBA" id="ARBA00003330"/>
    </source>
</evidence>
<evidence type="ECO:0000256" key="2">
    <source>
        <dbReference type="ARBA" id="ARBA00011245"/>
    </source>
</evidence>
<evidence type="ECO:0000256" key="5">
    <source>
        <dbReference type="ARBA" id="ARBA00022862"/>
    </source>
</evidence>
<keyword evidence="15" id="KW-1185">Reference proteome</keyword>
<dbReference type="GO" id="GO:0005737">
    <property type="term" value="C:cytoplasm"/>
    <property type="evidence" value="ECO:0007669"/>
    <property type="project" value="TreeGrafter"/>
</dbReference>
<proteinExistence type="inferred from homology"/>
<keyword evidence="8" id="KW-0676">Redox-active center</keyword>
<dbReference type="Proteomes" id="UP000542813">
    <property type="component" value="Unassembled WGS sequence"/>
</dbReference>
<feature type="domain" description="Thioredoxin" evidence="13">
    <location>
        <begin position="5"/>
        <end position="156"/>
    </location>
</feature>